<name>A0ABP1QFZ6_9HEXA</name>
<evidence type="ECO:0000313" key="8">
    <source>
        <dbReference type="EMBL" id="CAL8100964.1"/>
    </source>
</evidence>
<feature type="compositionally biased region" description="Polar residues" evidence="6">
    <location>
        <begin position="721"/>
        <end position="737"/>
    </location>
</feature>
<dbReference type="Proteomes" id="UP001642540">
    <property type="component" value="Unassembled WGS sequence"/>
</dbReference>
<dbReference type="SMART" id="SM00355">
    <property type="entry name" value="ZnF_C2H2"/>
    <property type="match status" value="15"/>
</dbReference>
<dbReference type="PROSITE" id="PS00028">
    <property type="entry name" value="ZINC_FINGER_C2H2_1"/>
    <property type="match status" value="6"/>
</dbReference>
<feature type="domain" description="C2H2-type" evidence="7">
    <location>
        <begin position="358"/>
        <end position="386"/>
    </location>
</feature>
<keyword evidence="4" id="KW-0862">Zinc</keyword>
<evidence type="ECO:0000256" key="6">
    <source>
        <dbReference type="SAM" id="MobiDB-lite"/>
    </source>
</evidence>
<dbReference type="EMBL" id="CAXLJM020000033">
    <property type="protein sequence ID" value="CAL8100964.1"/>
    <property type="molecule type" value="Genomic_DNA"/>
</dbReference>
<accession>A0ABP1QFZ6</accession>
<evidence type="ECO:0000256" key="5">
    <source>
        <dbReference type="PROSITE-ProRule" id="PRU00042"/>
    </source>
</evidence>
<comment type="caution">
    <text evidence="8">The sequence shown here is derived from an EMBL/GenBank/DDBJ whole genome shotgun (WGS) entry which is preliminary data.</text>
</comment>
<dbReference type="InterPro" id="IPR036236">
    <property type="entry name" value="Znf_C2H2_sf"/>
</dbReference>
<evidence type="ECO:0000259" key="7">
    <source>
        <dbReference type="PROSITE" id="PS50157"/>
    </source>
</evidence>
<reference evidence="8 9" key="1">
    <citation type="submission" date="2024-08" db="EMBL/GenBank/DDBJ databases">
        <authorList>
            <person name="Cucini C."/>
            <person name="Frati F."/>
        </authorList>
    </citation>
    <scope>NUCLEOTIDE SEQUENCE [LARGE SCALE GENOMIC DNA]</scope>
</reference>
<feature type="region of interest" description="Disordered" evidence="6">
    <location>
        <begin position="768"/>
        <end position="787"/>
    </location>
</feature>
<evidence type="ECO:0000256" key="4">
    <source>
        <dbReference type="ARBA" id="ARBA00022833"/>
    </source>
</evidence>
<feature type="region of interest" description="Disordered" evidence="6">
    <location>
        <begin position="721"/>
        <end position="748"/>
    </location>
</feature>
<feature type="domain" description="C2H2-type" evidence="7">
    <location>
        <begin position="330"/>
        <end position="357"/>
    </location>
</feature>
<dbReference type="PANTHER" id="PTHR24408">
    <property type="entry name" value="ZINC FINGER PROTEIN"/>
    <property type="match status" value="1"/>
</dbReference>
<dbReference type="PANTHER" id="PTHR24408:SF58">
    <property type="entry name" value="TRANSCRIPTION FACTOR (TFIIIA), PUTATIVE (AFU_ORTHOLOGUE AFUA_1G05150)-RELATED"/>
    <property type="match status" value="1"/>
</dbReference>
<keyword evidence="2" id="KW-0677">Repeat</keyword>
<dbReference type="SUPFAM" id="SSF57667">
    <property type="entry name" value="beta-beta-alpha zinc fingers"/>
    <property type="match status" value="2"/>
</dbReference>
<proteinExistence type="predicted"/>
<evidence type="ECO:0000256" key="2">
    <source>
        <dbReference type="ARBA" id="ARBA00022737"/>
    </source>
</evidence>
<evidence type="ECO:0000256" key="1">
    <source>
        <dbReference type="ARBA" id="ARBA00022723"/>
    </source>
</evidence>
<dbReference type="PROSITE" id="PS50157">
    <property type="entry name" value="ZINC_FINGER_C2H2_2"/>
    <property type="match status" value="3"/>
</dbReference>
<keyword evidence="1" id="KW-0479">Metal-binding</keyword>
<keyword evidence="9" id="KW-1185">Reference proteome</keyword>
<sequence length="1192" mass="133926">MARLKVDHGGLVANSNAISIGNFSLANTSAVQATGAMVASSTSHAHASSTIQGTQLLGTIDCYEDVFKEITKKLYGDESGGVAIGGDVLDSSVLSSLTGGQSIVYETADLFRQDSGATATLTQNATGGLSLVTTQGTNGIPAGAILVQRRIQDEKGRIWALEGLPQAGEQITFATVAAPTNTVPIQQQQQQSTMQAITAVQPQATFEERWFESDEQLSWTQSKIARYNPTQKVFRCVDCDFVGFLSRVAEHWLGNHADLRVFQCPRCPYTSAWARCVRMHLTRQHGETLTDNSLWKENPVLEEVTKFLNTLKTKVEQKNEPVNNSGEKRYACPYCSYQTDRRDLYNRHENIHRDEKPFQCYVCDKQFNRADHVKKHFMRMHREHSYDINKIRKNVSKPGSVQFFNGSKVATKQAAQGQSQLQVQLQQQGTPPQQVLQQNQYEQVQIKQEHQDQTVLPLGSSSTSETIAVQLQQVPNQTVTVQQIPHLAYFNPPPAPGQTGPLQGIPGVGGTKKEVKSKGHKKKKSGEKMYTCSYCPWQGVDNWCLKRHLNTHIKPFLCALCDYKAARSERLATHVLKVHNKRVCHKCSFLADDSESLSQHIQENHQNPLVKTGFNCNVCQEYFELRADLEAHAILEHQKVIVQCDLCDFRTTDELSMEAHLRDKHNLTPGMGAVAAAAAAAAAAAIGQPVNTQYMQSQQQIQVPDQMDVSDQLLSQTGSILATPGTSASSYPKTTGNEAPVPETDTAEPETLCEKCGIDFLDEQSRKLHERRHEVTTAAEGDASKGTKPSVTKRFFRTYVCSTCSYTCATKKMMMQHQRAHTGFELVCKAENCMFSTPFDNTLKEHIQNDHGLEENVRCPHCGLHMPSNSAFTTHWRFHHQTICSLCVNIYRVRYDVKENDIHDVICKTPTSSFSSSVIDHSLLFKMDSVASATDLGSGLSLSEHHRFDDALAGLVMPDALEEPMLKKQKLDLGQVSSAVSTLYKRESIKFLPRLVEVTVLPMPPKTRRASSSRRRRRKWSTRRSVISGGAILNKVSRTSTVTKRINKFLRYVQKMEGSRGCVPVRVPRQRRYCQRGTFSWLYRNPREGFKCYSPLCENKCSWRYPRKSGLLLHRIWFHRIARFKCDICGLQFPHVYQAFLHKLVEHADFLQQQLSQEQELVRAATFQHHMDALNHAQQLAVADVGRNPMLS</sequence>
<organism evidence="8 9">
    <name type="scientific">Orchesella dallaii</name>
    <dbReference type="NCBI Taxonomy" id="48710"/>
    <lineage>
        <taxon>Eukaryota</taxon>
        <taxon>Metazoa</taxon>
        <taxon>Ecdysozoa</taxon>
        <taxon>Arthropoda</taxon>
        <taxon>Hexapoda</taxon>
        <taxon>Collembola</taxon>
        <taxon>Entomobryomorpha</taxon>
        <taxon>Entomobryoidea</taxon>
        <taxon>Orchesellidae</taxon>
        <taxon>Orchesellinae</taxon>
        <taxon>Orchesella</taxon>
    </lineage>
</organism>
<keyword evidence="3 5" id="KW-0863">Zinc-finger</keyword>
<protein>
    <recommendedName>
        <fullName evidence="7">C2H2-type domain-containing protein</fullName>
    </recommendedName>
</protein>
<dbReference type="Gene3D" id="3.30.160.60">
    <property type="entry name" value="Classic Zinc Finger"/>
    <property type="match status" value="6"/>
</dbReference>
<gene>
    <name evidence="8" type="ORF">ODALV1_LOCUS10689</name>
</gene>
<evidence type="ECO:0000313" key="9">
    <source>
        <dbReference type="Proteomes" id="UP001642540"/>
    </source>
</evidence>
<feature type="domain" description="C2H2-type" evidence="7">
    <location>
        <begin position="799"/>
        <end position="826"/>
    </location>
</feature>
<dbReference type="InterPro" id="IPR013087">
    <property type="entry name" value="Znf_C2H2_type"/>
</dbReference>
<evidence type="ECO:0000256" key="3">
    <source>
        <dbReference type="ARBA" id="ARBA00022771"/>
    </source>
</evidence>